<reference evidence="2" key="2">
    <citation type="submission" date="2020-09" db="EMBL/GenBank/DDBJ databases">
        <authorList>
            <person name="Sun Q."/>
            <person name="Ohkuma M."/>
        </authorList>
    </citation>
    <scope>NUCLEOTIDE SEQUENCE</scope>
    <source>
        <strain evidence="2">JCM 4714</strain>
    </source>
</reference>
<proteinExistence type="predicted"/>
<sequence>MCDELLDIVFPHLKLVQVERVFVEGGTVHVTSRTPEGRVVVCPDCRTSARRVHSRYQRHLADTAVAGRPVVIDLSVRRLFCDQRACSRCTFVEQVDGLTIRYQRRTRRCTASWWRLPWPWQAGPEPVSPRSSRWRSAVSR</sequence>
<dbReference type="InterPro" id="IPR029261">
    <property type="entry name" value="Transposase_Znf"/>
</dbReference>
<accession>A0A918YPW3</accession>
<comment type="caution">
    <text evidence="2">The sequence shown here is derived from an EMBL/GenBank/DDBJ whole genome shotgun (WGS) entry which is preliminary data.</text>
</comment>
<gene>
    <name evidence="2" type="ORF">GCM10010339_69010</name>
</gene>
<organism evidence="2 3">
    <name type="scientific">Streptomyces alanosinicus</name>
    <dbReference type="NCBI Taxonomy" id="68171"/>
    <lineage>
        <taxon>Bacteria</taxon>
        <taxon>Bacillati</taxon>
        <taxon>Actinomycetota</taxon>
        <taxon>Actinomycetes</taxon>
        <taxon>Kitasatosporales</taxon>
        <taxon>Streptomycetaceae</taxon>
        <taxon>Streptomyces</taxon>
    </lineage>
</organism>
<evidence type="ECO:0000313" key="2">
    <source>
        <dbReference type="EMBL" id="GHE10991.1"/>
    </source>
</evidence>
<dbReference type="EMBL" id="BMVG01000026">
    <property type="protein sequence ID" value="GHE10991.1"/>
    <property type="molecule type" value="Genomic_DNA"/>
</dbReference>
<evidence type="ECO:0000313" key="3">
    <source>
        <dbReference type="Proteomes" id="UP000655443"/>
    </source>
</evidence>
<reference evidence="2" key="1">
    <citation type="journal article" date="2014" name="Int. J. Syst. Evol. Microbiol.">
        <title>Complete genome sequence of Corynebacterium casei LMG S-19264T (=DSM 44701T), isolated from a smear-ripened cheese.</title>
        <authorList>
            <consortium name="US DOE Joint Genome Institute (JGI-PGF)"/>
            <person name="Walter F."/>
            <person name="Albersmeier A."/>
            <person name="Kalinowski J."/>
            <person name="Ruckert C."/>
        </authorList>
    </citation>
    <scope>NUCLEOTIDE SEQUENCE</scope>
    <source>
        <strain evidence="2">JCM 4714</strain>
    </source>
</reference>
<dbReference type="AlphaFoldDB" id="A0A918YPW3"/>
<protein>
    <recommendedName>
        <fullName evidence="1">Transposase IS204/IS1001/IS1096/IS1165 zinc-finger domain-containing protein</fullName>
    </recommendedName>
</protein>
<dbReference type="PANTHER" id="PTHR33498">
    <property type="entry name" value="TRANSPOSASE FOR INSERTION SEQUENCE ELEMENT IS1557"/>
    <property type="match status" value="1"/>
</dbReference>
<dbReference type="PANTHER" id="PTHR33498:SF1">
    <property type="entry name" value="TRANSPOSASE FOR INSERTION SEQUENCE ELEMENT IS1557"/>
    <property type="match status" value="1"/>
</dbReference>
<keyword evidence="3" id="KW-1185">Reference proteome</keyword>
<dbReference type="Pfam" id="PF14690">
    <property type="entry name" value="Zn_ribbon_ISL3"/>
    <property type="match status" value="1"/>
</dbReference>
<name>A0A918YPW3_9ACTN</name>
<dbReference type="InterPro" id="IPR047951">
    <property type="entry name" value="Transpos_ISL3"/>
</dbReference>
<dbReference type="RefSeq" id="WP_189957554.1">
    <property type="nucleotide sequence ID" value="NZ_BMVG01000026.1"/>
</dbReference>
<dbReference type="Proteomes" id="UP000655443">
    <property type="component" value="Unassembled WGS sequence"/>
</dbReference>
<evidence type="ECO:0000259" key="1">
    <source>
        <dbReference type="Pfam" id="PF14690"/>
    </source>
</evidence>
<feature type="domain" description="Transposase IS204/IS1001/IS1096/IS1165 zinc-finger" evidence="1">
    <location>
        <begin position="39"/>
        <end position="83"/>
    </location>
</feature>